<name>A0A0A9D8A8_ARUDO</name>
<accession>A0A0A9D8A8</accession>
<protein>
    <submittedName>
        <fullName evidence="1">Uncharacterized protein</fullName>
    </submittedName>
</protein>
<proteinExistence type="predicted"/>
<dbReference type="AlphaFoldDB" id="A0A0A9D8A8"/>
<dbReference type="EMBL" id="GBRH01213874">
    <property type="protein sequence ID" value="JAD84021.1"/>
    <property type="molecule type" value="Transcribed_RNA"/>
</dbReference>
<evidence type="ECO:0000313" key="1">
    <source>
        <dbReference type="EMBL" id="JAD84021.1"/>
    </source>
</evidence>
<reference evidence="1" key="1">
    <citation type="submission" date="2014-09" db="EMBL/GenBank/DDBJ databases">
        <authorList>
            <person name="Magalhaes I.L.F."/>
            <person name="Oliveira U."/>
            <person name="Santos F.R."/>
            <person name="Vidigal T.H.D.A."/>
            <person name="Brescovit A.D."/>
            <person name="Santos A.J."/>
        </authorList>
    </citation>
    <scope>NUCLEOTIDE SEQUENCE</scope>
    <source>
        <tissue evidence="1">Shoot tissue taken approximately 20 cm above the soil surface</tissue>
    </source>
</reference>
<organism evidence="1">
    <name type="scientific">Arundo donax</name>
    <name type="common">Giant reed</name>
    <name type="synonym">Donax arundinaceus</name>
    <dbReference type="NCBI Taxonomy" id="35708"/>
    <lineage>
        <taxon>Eukaryota</taxon>
        <taxon>Viridiplantae</taxon>
        <taxon>Streptophyta</taxon>
        <taxon>Embryophyta</taxon>
        <taxon>Tracheophyta</taxon>
        <taxon>Spermatophyta</taxon>
        <taxon>Magnoliopsida</taxon>
        <taxon>Liliopsida</taxon>
        <taxon>Poales</taxon>
        <taxon>Poaceae</taxon>
        <taxon>PACMAD clade</taxon>
        <taxon>Arundinoideae</taxon>
        <taxon>Arundineae</taxon>
        <taxon>Arundo</taxon>
    </lineage>
</organism>
<sequence length="28" mass="3106">MAESKVQTHVVDLYNLLATTKDALILFA</sequence>
<reference evidence="1" key="2">
    <citation type="journal article" date="2015" name="Data Brief">
        <title>Shoot transcriptome of the giant reed, Arundo donax.</title>
        <authorList>
            <person name="Barrero R.A."/>
            <person name="Guerrero F.D."/>
            <person name="Moolhuijzen P."/>
            <person name="Goolsby J.A."/>
            <person name="Tidwell J."/>
            <person name="Bellgard S.E."/>
            <person name="Bellgard M.I."/>
        </authorList>
    </citation>
    <scope>NUCLEOTIDE SEQUENCE</scope>
    <source>
        <tissue evidence="1">Shoot tissue taken approximately 20 cm above the soil surface</tissue>
    </source>
</reference>